<dbReference type="AlphaFoldDB" id="F2KRT9"/>
<protein>
    <submittedName>
        <fullName evidence="1">Uncharacterized protein</fullName>
    </submittedName>
</protein>
<name>F2KRT9_ARCVS</name>
<organism evidence="1 2">
    <name type="scientific">Archaeoglobus veneficus (strain DSM 11195 / SNP6)</name>
    <dbReference type="NCBI Taxonomy" id="693661"/>
    <lineage>
        <taxon>Archaea</taxon>
        <taxon>Methanobacteriati</taxon>
        <taxon>Methanobacteriota</taxon>
        <taxon>Archaeoglobi</taxon>
        <taxon>Archaeoglobales</taxon>
        <taxon>Archaeoglobaceae</taxon>
        <taxon>Archaeoglobus</taxon>
    </lineage>
</organism>
<dbReference type="RefSeq" id="WP_013684607.1">
    <property type="nucleotide sequence ID" value="NC_015320.1"/>
</dbReference>
<evidence type="ECO:0000313" key="1">
    <source>
        <dbReference type="EMBL" id="AEA47953.1"/>
    </source>
</evidence>
<dbReference type="STRING" id="693661.Arcve_1960"/>
<dbReference type="GeneID" id="10395092"/>
<sequence>MQDTLQAIIPDIEERTKEKWEYTYELQPPLKPKFKVICLTCFLNELLWGKSLGELLSKIDEFEMYWKSATAFDREYSNPKAHRWRIYMHYKCMRCFDTRTFGVPVSKDYWDWLRHEIYEKTGKYNVVVEAAEVYE</sequence>
<gene>
    <name evidence="1" type="ordered locus">Arcve_1960</name>
</gene>
<reference evidence="1 2" key="1">
    <citation type="submission" date="2011-03" db="EMBL/GenBank/DDBJ databases">
        <title>The complete genome of Archaeoglobus veneficus SNP6.</title>
        <authorList>
            <consortium name="US DOE Joint Genome Institute (JGI-PGF)"/>
            <person name="Lucas S."/>
            <person name="Copeland A."/>
            <person name="Lapidus A."/>
            <person name="Bruce D."/>
            <person name="Goodwin L."/>
            <person name="Pitluck S."/>
            <person name="Kyrpides N."/>
            <person name="Mavromatis K."/>
            <person name="Pagani I."/>
            <person name="Ivanova N."/>
            <person name="Mikhailova N."/>
            <person name="Lu M."/>
            <person name="Detter J.C."/>
            <person name="Tapia R."/>
            <person name="Han C."/>
            <person name="Land M."/>
            <person name="Hauser L."/>
            <person name="Markowitz V."/>
            <person name="Cheng J.-F."/>
            <person name="Hugenholtz P."/>
            <person name="Woyke T."/>
            <person name="Wu D."/>
            <person name="Spring S."/>
            <person name="Brambilla E."/>
            <person name="Klenk H.-P."/>
            <person name="Eisen J.A."/>
        </authorList>
    </citation>
    <scope>NUCLEOTIDE SEQUENCE [LARGE SCALE GENOMIC DNA]</scope>
    <source>
        <strain>SNP6</strain>
    </source>
</reference>
<keyword evidence="2" id="KW-1185">Reference proteome</keyword>
<dbReference type="EMBL" id="CP002588">
    <property type="protein sequence ID" value="AEA47953.1"/>
    <property type="molecule type" value="Genomic_DNA"/>
</dbReference>
<dbReference type="HOGENOM" id="CLU_1880959_0_0_2"/>
<dbReference type="Proteomes" id="UP000008136">
    <property type="component" value="Chromosome"/>
</dbReference>
<dbReference type="KEGG" id="ave:Arcve_1960"/>
<accession>F2KRT9</accession>
<evidence type="ECO:0000313" key="2">
    <source>
        <dbReference type="Proteomes" id="UP000008136"/>
    </source>
</evidence>
<proteinExistence type="predicted"/>